<evidence type="ECO:0000313" key="2">
    <source>
        <dbReference type="EMBL" id="CAH2253167.1"/>
    </source>
</evidence>
<dbReference type="AlphaFoldDB" id="A0AAD1RG91"/>
<organism evidence="2 3">
    <name type="scientific">Pelobates cultripes</name>
    <name type="common">Western spadefoot toad</name>
    <dbReference type="NCBI Taxonomy" id="61616"/>
    <lineage>
        <taxon>Eukaryota</taxon>
        <taxon>Metazoa</taxon>
        <taxon>Chordata</taxon>
        <taxon>Craniata</taxon>
        <taxon>Vertebrata</taxon>
        <taxon>Euteleostomi</taxon>
        <taxon>Amphibia</taxon>
        <taxon>Batrachia</taxon>
        <taxon>Anura</taxon>
        <taxon>Pelobatoidea</taxon>
        <taxon>Pelobatidae</taxon>
        <taxon>Pelobates</taxon>
    </lineage>
</organism>
<name>A0AAD1RG91_PELCU</name>
<feature type="region of interest" description="Disordered" evidence="1">
    <location>
        <begin position="25"/>
        <end position="52"/>
    </location>
</feature>
<evidence type="ECO:0000256" key="1">
    <source>
        <dbReference type="SAM" id="MobiDB-lite"/>
    </source>
</evidence>
<gene>
    <name evidence="2" type="ORF">PECUL_23A055457</name>
</gene>
<accession>A0AAD1RG91</accession>
<feature type="region of interest" description="Disordered" evidence="1">
    <location>
        <begin position="66"/>
        <end position="112"/>
    </location>
</feature>
<dbReference type="EMBL" id="OW240913">
    <property type="protein sequence ID" value="CAH2253167.1"/>
    <property type="molecule type" value="Genomic_DNA"/>
</dbReference>
<evidence type="ECO:0000313" key="3">
    <source>
        <dbReference type="Proteomes" id="UP001295444"/>
    </source>
</evidence>
<dbReference type="Proteomes" id="UP001295444">
    <property type="component" value="Chromosome 02"/>
</dbReference>
<protein>
    <submittedName>
        <fullName evidence="2">Uncharacterized protein</fullName>
    </submittedName>
</protein>
<keyword evidence="3" id="KW-1185">Reference proteome</keyword>
<proteinExistence type="predicted"/>
<reference evidence="2" key="1">
    <citation type="submission" date="2022-03" db="EMBL/GenBank/DDBJ databases">
        <authorList>
            <person name="Alioto T."/>
            <person name="Alioto T."/>
            <person name="Gomez Garrido J."/>
        </authorList>
    </citation>
    <scope>NUCLEOTIDE SEQUENCE</scope>
</reference>
<sequence>MKYKNDSPPGMRVIRGETSTCHTHMQKRAKHPWKRQSAALRSPTPGKDLAPKQRRVCEMVVPTLIKSQGRRGTPPGIRSEAHVDTECPEAQMTSTPRMYSQPPDGALDDLLPSSSQGLCGYTKPRHWLTVPHVPKHGTLATQ</sequence>
<feature type="compositionally biased region" description="Basic residues" evidence="1">
    <location>
        <begin position="25"/>
        <end position="34"/>
    </location>
</feature>